<proteinExistence type="predicted"/>
<name>M8AK26_TRIUA</name>
<organism evidence="1">
    <name type="scientific">Triticum urartu</name>
    <name type="common">Red wild einkorn</name>
    <name type="synonym">Crithodium urartu</name>
    <dbReference type="NCBI Taxonomy" id="4572"/>
    <lineage>
        <taxon>Eukaryota</taxon>
        <taxon>Viridiplantae</taxon>
        <taxon>Streptophyta</taxon>
        <taxon>Embryophyta</taxon>
        <taxon>Tracheophyta</taxon>
        <taxon>Spermatophyta</taxon>
        <taxon>Magnoliopsida</taxon>
        <taxon>Liliopsida</taxon>
        <taxon>Poales</taxon>
        <taxon>Poaceae</taxon>
        <taxon>BOP clade</taxon>
        <taxon>Pooideae</taxon>
        <taxon>Triticodae</taxon>
        <taxon>Triticeae</taxon>
        <taxon>Triticinae</taxon>
        <taxon>Triticum</taxon>
    </lineage>
</organism>
<dbReference type="AlphaFoldDB" id="M8AK26"/>
<evidence type="ECO:0000313" key="1">
    <source>
        <dbReference type="EMBL" id="EMS65385.1"/>
    </source>
</evidence>
<accession>M8AK26</accession>
<gene>
    <name evidence="1" type="ORF">TRIUR3_19958</name>
</gene>
<reference evidence="1" key="1">
    <citation type="journal article" date="2013" name="Nature">
        <title>Draft genome of the wheat A-genome progenitor Triticum urartu.</title>
        <authorList>
            <person name="Ling H.Q."/>
            <person name="Zhao S."/>
            <person name="Liu D."/>
            <person name="Wang J."/>
            <person name="Sun H."/>
            <person name="Zhang C."/>
            <person name="Fan H."/>
            <person name="Li D."/>
            <person name="Dong L."/>
            <person name="Tao Y."/>
            <person name="Gao C."/>
            <person name="Wu H."/>
            <person name="Li Y."/>
            <person name="Cui Y."/>
            <person name="Guo X."/>
            <person name="Zheng S."/>
            <person name="Wang B."/>
            <person name="Yu K."/>
            <person name="Liang Q."/>
            <person name="Yang W."/>
            <person name="Lou X."/>
            <person name="Chen J."/>
            <person name="Feng M."/>
            <person name="Jian J."/>
            <person name="Zhang X."/>
            <person name="Luo G."/>
            <person name="Jiang Y."/>
            <person name="Liu J."/>
            <person name="Wang Z."/>
            <person name="Sha Y."/>
            <person name="Zhang B."/>
            <person name="Wu H."/>
            <person name="Tang D."/>
            <person name="Shen Q."/>
            <person name="Xue P."/>
            <person name="Zou S."/>
            <person name="Wang X."/>
            <person name="Liu X."/>
            <person name="Wang F."/>
            <person name="Yang Y."/>
            <person name="An X."/>
            <person name="Dong Z."/>
            <person name="Zhang K."/>
            <person name="Zhang X."/>
            <person name="Luo M.C."/>
            <person name="Dvorak J."/>
            <person name="Tong Y."/>
            <person name="Wang J."/>
            <person name="Yang H."/>
            <person name="Li Z."/>
            <person name="Wang D."/>
            <person name="Zhang A."/>
            <person name="Wang J."/>
        </authorList>
    </citation>
    <scope>NUCLEOTIDE SEQUENCE</scope>
</reference>
<sequence length="75" mass="7818">MAIPAAEAPALDSGTRGPQASDERAAVVDRVPALEAAIRGFADRGTDVVVNPVLGTIFDSMPEAYEFYNLILVAG</sequence>
<protein>
    <submittedName>
        <fullName evidence="1">Uncharacterized protein</fullName>
    </submittedName>
</protein>
<dbReference type="EMBL" id="KD044778">
    <property type="protein sequence ID" value="EMS65385.1"/>
    <property type="molecule type" value="Genomic_DNA"/>
</dbReference>